<gene>
    <name evidence="2" type="ORF">GWI33_010737</name>
</gene>
<dbReference type="Proteomes" id="UP000625711">
    <property type="component" value="Unassembled WGS sequence"/>
</dbReference>
<name>A0A834IDV2_RHYFE</name>
<evidence type="ECO:0000256" key="1">
    <source>
        <dbReference type="SAM" id="MobiDB-lite"/>
    </source>
</evidence>
<dbReference type="EMBL" id="JAACXV010007961">
    <property type="protein sequence ID" value="KAF7276250.1"/>
    <property type="molecule type" value="Genomic_DNA"/>
</dbReference>
<reference evidence="2" key="1">
    <citation type="submission" date="2020-08" db="EMBL/GenBank/DDBJ databases">
        <title>Genome sequencing and assembly of the red palm weevil Rhynchophorus ferrugineus.</title>
        <authorList>
            <person name="Dias G.B."/>
            <person name="Bergman C.M."/>
            <person name="Manee M."/>
        </authorList>
    </citation>
    <scope>NUCLEOTIDE SEQUENCE</scope>
    <source>
        <strain evidence="2">AA-2017</strain>
        <tissue evidence="2">Whole larva</tissue>
    </source>
</reference>
<proteinExistence type="predicted"/>
<comment type="caution">
    <text evidence="2">The sequence shown here is derived from an EMBL/GenBank/DDBJ whole genome shotgun (WGS) entry which is preliminary data.</text>
</comment>
<accession>A0A834IDV2</accession>
<evidence type="ECO:0000313" key="3">
    <source>
        <dbReference type="Proteomes" id="UP000625711"/>
    </source>
</evidence>
<sequence length="174" mass="19528">CHSDVLSAILELLLSPYIPLFPESEVQDLSKKPLPESSYLCSSSDTSVCSKSSKCEYDHRQCSPASYIPEAVQTDFSAPEYAKSPNPTSVKSDSRSETSAQSQSPKCRGIWLFKILRKYSLTRKKIRSSATLITDDEVYPKLTKGLIQDSVKDFAEFHERMLGPLKIPTNKNMR</sequence>
<feature type="compositionally biased region" description="Polar residues" evidence="1">
    <location>
        <begin position="85"/>
        <end position="103"/>
    </location>
</feature>
<protein>
    <submittedName>
        <fullName evidence="2">Uncharacterized protein</fullName>
    </submittedName>
</protein>
<organism evidence="2 3">
    <name type="scientific">Rhynchophorus ferrugineus</name>
    <name type="common">Red palm weevil</name>
    <name type="synonym">Curculio ferrugineus</name>
    <dbReference type="NCBI Taxonomy" id="354439"/>
    <lineage>
        <taxon>Eukaryota</taxon>
        <taxon>Metazoa</taxon>
        <taxon>Ecdysozoa</taxon>
        <taxon>Arthropoda</taxon>
        <taxon>Hexapoda</taxon>
        <taxon>Insecta</taxon>
        <taxon>Pterygota</taxon>
        <taxon>Neoptera</taxon>
        <taxon>Endopterygota</taxon>
        <taxon>Coleoptera</taxon>
        <taxon>Polyphaga</taxon>
        <taxon>Cucujiformia</taxon>
        <taxon>Curculionidae</taxon>
        <taxon>Dryophthorinae</taxon>
        <taxon>Rhynchophorus</taxon>
    </lineage>
</organism>
<feature type="non-terminal residue" evidence="2">
    <location>
        <position position="1"/>
    </location>
</feature>
<feature type="region of interest" description="Disordered" evidence="1">
    <location>
        <begin position="77"/>
        <end position="103"/>
    </location>
</feature>
<keyword evidence="3" id="KW-1185">Reference proteome</keyword>
<evidence type="ECO:0000313" key="2">
    <source>
        <dbReference type="EMBL" id="KAF7276250.1"/>
    </source>
</evidence>
<dbReference type="AlphaFoldDB" id="A0A834IDV2"/>